<dbReference type="Proteomes" id="UP000271380">
    <property type="component" value="Chromosome"/>
</dbReference>
<dbReference type="HOGENOM" id="CLU_044118_0_2_11"/>
<protein>
    <recommendedName>
        <fullName evidence="2">inositol-phosphate phosphatase</fullName>
        <ecNumber evidence="2">3.1.3.25</ecNumber>
    </recommendedName>
</protein>
<evidence type="ECO:0000256" key="1">
    <source>
        <dbReference type="ARBA" id="ARBA00001033"/>
    </source>
</evidence>
<dbReference type="GO" id="GO:0006020">
    <property type="term" value="P:inositol metabolic process"/>
    <property type="evidence" value="ECO:0007669"/>
    <property type="project" value="TreeGrafter"/>
</dbReference>
<dbReference type="Gene3D" id="3.40.190.80">
    <property type="match status" value="1"/>
</dbReference>
<sequence>MSDIRELYHVAEAVLDSAEATFLAGLGADPAHMKSPGDFATEVDLAIEKQLRENLQRLTGIPVYGEECGGDPGSPQWVIDPIDGTANFAAGNPMSAIVLSLVIDNKPVIGITSVPVTRQRFGAFSYSPLFINGQPQAPLVERPLLVSHMGFSSVSSPADSVAGTLLRQGLLARLTSTHLRPRITGSVGIDLAYTAAGIFAGAISFSPHIWDNAAGVLLAQSAGAIITDLAGNKWTPAATGVIVGTPRAHETILTTLTKMRED</sequence>
<comment type="catalytic activity">
    <reaction evidence="1">
        <text>a myo-inositol phosphate + H2O = myo-inositol + phosphate</text>
        <dbReference type="Rhea" id="RHEA:24056"/>
        <dbReference type="ChEBI" id="CHEBI:15377"/>
        <dbReference type="ChEBI" id="CHEBI:17268"/>
        <dbReference type="ChEBI" id="CHEBI:43474"/>
        <dbReference type="ChEBI" id="CHEBI:84139"/>
        <dbReference type="EC" id="3.1.3.25"/>
    </reaction>
</comment>
<dbReference type="GO" id="GO:0046872">
    <property type="term" value="F:metal ion binding"/>
    <property type="evidence" value="ECO:0007669"/>
    <property type="project" value="UniProtKB-KW"/>
</dbReference>
<organism evidence="6 8">
    <name type="scientific">Corynebacterium kutscheri</name>
    <dbReference type="NCBI Taxonomy" id="35755"/>
    <lineage>
        <taxon>Bacteria</taxon>
        <taxon>Bacillati</taxon>
        <taxon>Actinomycetota</taxon>
        <taxon>Actinomycetes</taxon>
        <taxon>Mycobacteriales</taxon>
        <taxon>Corynebacteriaceae</taxon>
        <taxon>Corynebacterium</taxon>
    </lineage>
</organism>
<evidence type="ECO:0000256" key="3">
    <source>
        <dbReference type="ARBA" id="ARBA00022723"/>
    </source>
</evidence>
<dbReference type="Pfam" id="PF00459">
    <property type="entry name" value="Inositol_P"/>
    <property type="match status" value="1"/>
</dbReference>
<dbReference type="RefSeq" id="WP_046439841.1">
    <property type="nucleotide sequence ID" value="NZ_CP011312.1"/>
</dbReference>
<feature type="binding site" evidence="5">
    <location>
        <position position="211"/>
    </location>
    <ligand>
        <name>Mg(2+)</name>
        <dbReference type="ChEBI" id="CHEBI:18420"/>
        <label>1</label>
        <note>catalytic</note>
    </ligand>
</feature>
<dbReference type="PANTHER" id="PTHR20854:SF4">
    <property type="entry name" value="INOSITOL-1-MONOPHOSPHATASE-RELATED"/>
    <property type="match status" value="1"/>
</dbReference>
<dbReference type="GO" id="GO:0007165">
    <property type="term" value="P:signal transduction"/>
    <property type="evidence" value="ECO:0007669"/>
    <property type="project" value="TreeGrafter"/>
</dbReference>
<dbReference type="AlphaFoldDB" id="A0A0F6R0V5"/>
<feature type="binding site" evidence="5">
    <location>
        <position position="83"/>
    </location>
    <ligand>
        <name>Mg(2+)</name>
        <dbReference type="ChEBI" id="CHEBI:18420"/>
        <label>1</label>
        <note>catalytic</note>
    </ligand>
</feature>
<dbReference type="InterPro" id="IPR000760">
    <property type="entry name" value="Inositol_monophosphatase-like"/>
</dbReference>
<keyword evidence="3 5" id="KW-0479">Metal-binding</keyword>
<dbReference type="SUPFAM" id="SSF56655">
    <property type="entry name" value="Carbohydrate phosphatase"/>
    <property type="match status" value="1"/>
</dbReference>
<name>A0A0F6R0V5_9CORY</name>
<dbReference type="PRINTS" id="PR00377">
    <property type="entry name" value="IMPHPHTASES"/>
</dbReference>
<gene>
    <name evidence="6" type="primary">impA</name>
    <name evidence="7" type="synonym">impA_2</name>
    <name evidence="7" type="ORF">NCTC949_01916</name>
    <name evidence="6" type="ORF">UL82_06750</name>
</gene>
<evidence type="ECO:0000313" key="6">
    <source>
        <dbReference type="EMBL" id="AKE41515.1"/>
    </source>
</evidence>
<evidence type="ECO:0000256" key="2">
    <source>
        <dbReference type="ARBA" id="ARBA00013106"/>
    </source>
</evidence>
<dbReference type="PANTHER" id="PTHR20854">
    <property type="entry name" value="INOSITOL MONOPHOSPHATASE"/>
    <property type="match status" value="1"/>
</dbReference>
<keyword evidence="8" id="KW-1185">Reference proteome</keyword>
<evidence type="ECO:0000256" key="5">
    <source>
        <dbReference type="PIRSR" id="PIRSR600760-2"/>
    </source>
</evidence>
<reference evidence="7 9" key="2">
    <citation type="submission" date="2018-12" db="EMBL/GenBank/DDBJ databases">
        <authorList>
            <consortium name="Pathogen Informatics"/>
        </authorList>
    </citation>
    <scope>NUCLEOTIDE SEQUENCE [LARGE SCALE GENOMIC DNA]</scope>
    <source>
        <strain evidence="7 9">NCTC949</strain>
    </source>
</reference>
<feature type="binding site" evidence="5">
    <location>
        <position position="80"/>
    </location>
    <ligand>
        <name>Mg(2+)</name>
        <dbReference type="ChEBI" id="CHEBI:18420"/>
        <label>1</label>
        <note>catalytic</note>
    </ligand>
</feature>
<keyword evidence="6" id="KW-0378">Hydrolase</keyword>
<dbReference type="Gene3D" id="3.30.540.10">
    <property type="entry name" value="Fructose-1,6-Bisphosphatase, subunit A, domain 1"/>
    <property type="match status" value="1"/>
</dbReference>
<dbReference type="GO" id="GO:0008934">
    <property type="term" value="F:inositol monophosphate 1-phosphatase activity"/>
    <property type="evidence" value="ECO:0007669"/>
    <property type="project" value="TreeGrafter"/>
</dbReference>
<dbReference type="STRING" id="35755.UL82_06750"/>
<evidence type="ECO:0000256" key="4">
    <source>
        <dbReference type="ARBA" id="ARBA00022842"/>
    </source>
</evidence>
<comment type="cofactor">
    <cofactor evidence="5">
        <name>Mg(2+)</name>
        <dbReference type="ChEBI" id="CHEBI:18420"/>
    </cofactor>
</comment>
<evidence type="ECO:0000313" key="8">
    <source>
        <dbReference type="Proteomes" id="UP000033457"/>
    </source>
</evidence>
<dbReference type="OrthoDB" id="9772456at2"/>
<accession>A0A0F6R0V5</accession>
<dbReference type="InterPro" id="IPR020550">
    <property type="entry name" value="Inositol_monophosphatase_CS"/>
</dbReference>
<dbReference type="EC" id="3.1.3.25" evidence="2"/>
<feature type="binding site" evidence="5">
    <location>
        <position position="66"/>
    </location>
    <ligand>
        <name>Mg(2+)</name>
        <dbReference type="ChEBI" id="CHEBI:18420"/>
        <label>1</label>
        <note>catalytic</note>
    </ligand>
</feature>
<dbReference type="EMBL" id="CP011312">
    <property type="protein sequence ID" value="AKE41515.1"/>
    <property type="molecule type" value="Genomic_DNA"/>
</dbReference>
<evidence type="ECO:0000313" key="7">
    <source>
        <dbReference type="EMBL" id="VEH08793.1"/>
    </source>
</evidence>
<reference evidence="6" key="1">
    <citation type="journal article" date="2015" name="Genome Announc.">
        <title>Complete Genome Sequence of Corynebacterium kutscheri DSM 20755, a Corynebacterial Type Strain with Remarkably Low G+C Content of Chromosomal DNA.</title>
        <authorList>
            <person name="Ruckert C."/>
            <person name="Albersmeier A."/>
            <person name="Winkler A."/>
            <person name="Tauch A."/>
        </authorList>
    </citation>
    <scope>NUCLEOTIDE SEQUENCE [LARGE SCALE GENOMIC DNA]</scope>
    <source>
        <strain evidence="6">DSM 20755</strain>
    </source>
</reference>
<evidence type="ECO:0000313" key="9">
    <source>
        <dbReference type="Proteomes" id="UP000271380"/>
    </source>
</evidence>
<dbReference type="Proteomes" id="UP000033457">
    <property type="component" value="Chromosome"/>
</dbReference>
<dbReference type="PROSITE" id="PS00630">
    <property type="entry name" value="IMP_2"/>
    <property type="match status" value="1"/>
</dbReference>
<dbReference type="CDD" id="cd01637">
    <property type="entry name" value="IMPase_like"/>
    <property type="match status" value="1"/>
</dbReference>
<keyword evidence="4 5" id="KW-0460">Magnesium</keyword>
<dbReference type="EMBL" id="LR134377">
    <property type="protein sequence ID" value="VEH08793.1"/>
    <property type="molecule type" value="Genomic_DNA"/>
</dbReference>
<feature type="binding site" evidence="5">
    <location>
        <position position="82"/>
    </location>
    <ligand>
        <name>Mg(2+)</name>
        <dbReference type="ChEBI" id="CHEBI:18420"/>
        <label>1</label>
        <note>catalytic</note>
    </ligand>
</feature>
<dbReference type="KEGG" id="cku:UL82_06750"/>
<proteinExistence type="predicted"/>
<dbReference type="GO" id="GO:0046854">
    <property type="term" value="P:phosphatidylinositol phosphate biosynthetic process"/>
    <property type="evidence" value="ECO:0007669"/>
    <property type="project" value="InterPro"/>
</dbReference>